<gene>
    <name evidence="3" type="ORF">GXP69_01015</name>
</gene>
<comment type="caution">
    <text evidence="3">The sequence shown here is derived from an EMBL/GenBank/DDBJ whole genome shotgun (WGS) entry which is preliminary data.</text>
</comment>
<feature type="signal peptide" evidence="1">
    <location>
        <begin position="1"/>
        <end position="30"/>
    </location>
</feature>
<organism evidence="3 4">
    <name type="scientific">Pontibacter burrus</name>
    <dbReference type="NCBI Taxonomy" id="2704466"/>
    <lineage>
        <taxon>Bacteria</taxon>
        <taxon>Pseudomonadati</taxon>
        <taxon>Bacteroidota</taxon>
        <taxon>Cytophagia</taxon>
        <taxon>Cytophagales</taxon>
        <taxon>Hymenobacteraceae</taxon>
        <taxon>Pontibacter</taxon>
    </lineage>
</organism>
<sequence>MNATTVRVLLIKKIVLILFAWAGLNYSAQAQTTTTTTWLGQTDSWSTGTNWSGGVVPTASTNVIIPVVSAPRKAPVININGIAECLSLTIQPGASLEVSNDKGMTIHGDVTIGAGATFTNDGSAIEVKGSWVNNGVYVETIFVRGQSINARSNQNPRITFSGADKTMGGTSASTFSNILISGSITLTNNIATTGLEKNKVTADPQLQLTGSLDPQLNRVTLATGPALQPFVIGAGATAFVKASTYYANYSIVPSAMATTSVIDYAASGNQTITKDITYPILRVSGSGIKALQDNTNLLATTTDVQVQVVGGTLDVGNFTLNRSTADGRIRIATGATLRIGGNKPFPAAYPTRTFEPNSTVEYYGAAQAVTPLTAPDYWHLVISGSGSKIMPATPMLIQGNLTSTQRAVVNASAAITVNGNLITATESAFTGNTLGHTIKGDVLNNGTFTHGNGTITISGNWINNGVFNHAGGTIKFDGSANTTITGTTTFNTLAIEKAALTNYVSLNHTVTAANLNLASGDLHTGINKIILTNNRSGNGWVVGTLTRQHNFVSGVGYAFNGSFATLTFSGAAGVSEATMKTGQAGFVPSGFTTGKSINRMYEVQVPAGTFTNASLQLQYQDAELNNCEESGLKLYFSPTGTSTWSNASRHDYNDTQNWVRRNGLTSLNGFWTLTDNPSTYKWDGSADINWENGANWEVFTDGPPTRGVAGPMSSDFVELGSLKAIRQPTISTDVWVRDVRFFGTDQITLTMAAGSLRTTGNLATIGAGSNVQHALYGNAQNITIGGDLILNDGSTGNNLSLNTTTGNVIIAGNIAHRATSNINLGSGSLAIAGNYNYEAGSFTGGTSTVTYNGTSSQLVAAVPYHHLAINKAAGTANYTATIPQGISGNLSVVNAGTLNLNMPTLTIGGGVNLTAGALHANASTIDLKGNWTTANLTSFVPGSSTVIFSGSANQRVSATNFHHLQKTTANTLTTTGNSTIGGNLTLLSGIMVLDGHTLNHGGTNGALALADNATLRVQGAAAFPANFANYSLGQQSTAIYSATGAGIAGVTYGNLSLQNGSTGALLGDTRVANQMQLASGAVLNDAPATLTLNRDLQNSGTINAPNTNLVFTSASAQLGTFPGAGSATIRNATIEAGASLNVSQSLTLYGNLTNNGNSFSALATQVVFAGADNATIVSGFPIVIDQLRIAKAAPTATVTLQSPVINMQRVDVLSGTLDAANQTLTERFGVVSSLTIADGATMRVGGANSFPAFDNYSLAANSYAVYNGNNQQVKSIQYGHLHLLNTATATFENGIVKVAGNMLKGNEATVVTPHTVEFNGSTDQSVPGINYKNLVFSAAGNKNLTGNALVAEKLSLTAGMVRTHAYELELGPTATMEGEREDSFVLGTLKTTRTVPAGVRSDFGGMGIAVTPALEAGAATMRRVTGTSVGQDNNSIRRYYHFVPEVNVGKLNATIEAAYLTADLNGHEEAALQLFTARFLADGWTAISEIGNTRTGKTITATGVNSFNFLTFGTSVMPLPVELVYFKAVKEGRNAMLQWKTASEKDNAGFEVQVSTDGKNYLKIGFVESTVGTSAVAQHYSFTDARNGKNGVLYYRIKQLDTDGTATLFGPAAVNFGNVTATTVAAYPNPFEKNIQLAINAEQDGKATIALYTVGGQVILKQDQQLLKGASVLEVPLNENLQRGMYLLTVAFGNQTQTLKLIKR</sequence>
<keyword evidence="1" id="KW-0732">Signal</keyword>
<accession>A0A6B3LRY6</accession>
<keyword evidence="4" id="KW-1185">Reference proteome</keyword>
<protein>
    <submittedName>
        <fullName evidence="3">T9SS type A sorting domain-containing protein</fullName>
    </submittedName>
</protein>
<dbReference type="NCBIfam" id="TIGR04183">
    <property type="entry name" value="Por_Secre_tail"/>
    <property type="match status" value="1"/>
</dbReference>
<evidence type="ECO:0000313" key="4">
    <source>
        <dbReference type="Proteomes" id="UP000474777"/>
    </source>
</evidence>
<dbReference type="EMBL" id="JAAGWD010000001">
    <property type="protein sequence ID" value="NEM96261.1"/>
    <property type="molecule type" value="Genomic_DNA"/>
</dbReference>
<dbReference type="Pfam" id="PF18962">
    <property type="entry name" value="Por_Secre_tail"/>
    <property type="match status" value="1"/>
</dbReference>
<dbReference type="RefSeq" id="WP_163911174.1">
    <property type="nucleotide sequence ID" value="NZ_JAAGWD010000001.1"/>
</dbReference>
<feature type="domain" description="Secretion system C-terminal sorting" evidence="2">
    <location>
        <begin position="1627"/>
        <end position="1702"/>
    </location>
</feature>
<evidence type="ECO:0000256" key="1">
    <source>
        <dbReference type="SAM" id="SignalP"/>
    </source>
</evidence>
<name>A0A6B3LRY6_9BACT</name>
<evidence type="ECO:0000259" key="2">
    <source>
        <dbReference type="Pfam" id="PF18962"/>
    </source>
</evidence>
<feature type="chain" id="PRO_5025512516" evidence="1">
    <location>
        <begin position="31"/>
        <end position="1704"/>
    </location>
</feature>
<dbReference type="InterPro" id="IPR026444">
    <property type="entry name" value="Secre_tail"/>
</dbReference>
<proteinExistence type="predicted"/>
<dbReference type="Proteomes" id="UP000474777">
    <property type="component" value="Unassembled WGS sequence"/>
</dbReference>
<evidence type="ECO:0000313" key="3">
    <source>
        <dbReference type="EMBL" id="NEM96261.1"/>
    </source>
</evidence>
<reference evidence="3 4" key="1">
    <citation type="submission" date="2020-02" db="EMBL/GenBank/DDBJ databases">
        <authorList>
            <person name="Kim M.K."/>
        </authorList>
    </citation>
    <scope>NUCLEOTIDE SEQUENCE [LARGE SCALE GENOMIC DNA]</scope>
    <source>
        <strain evidence="3 4">BT327</strain>
    </source>
</reference>